<dbReference type="AlphaFoldDB" id="A0A443SCE3"/>
<dbReference type="Gene3D" id="3.75.10.10">
    <property type="entry name" value="L-arginine/glycine Amidinotransferase, Chain A"/>
    <property type="match status" value="1"/>
</dbReference>
<dbReference type="SUPFAM" id="SSF55909">
    <property type="entry name" value="Pentein"/>
    <property type="match status" value="1"/>
</dbReference>
<accession>A0A443SCE3</accession>
<keyword evidence="2" id="KW-1185">Reference proteome</keyword>
<sequence>MDKPLVNSWTDFGELELVCVGTAKGSHYPEKEPVYTFDLLQDKWYDNYIVQATGERPKCREMLAEKQLNALRDLLEGECISVTTVTEFEADIKQEMVRKRSVLTANCAAADKRIEKRKIDTIRPTPQKFNHLIQTPWFTNYYQFGFACPRDMVITLGNTILEAATPS</sequence>
<dbReference type="EMBL" id="NCKV01004055">
    <property type="protein sequence ID" value="RWS25095.1"/>
    <property type="molecule type" value="Genomic_DNA"/>
</dbReference>
<protein>
    <submittedName>
        <fullName evidence="1">Uncharacterized protein</fullName>
    </submittedName>
</protein>
<proteinExistence type="predicted"/>
<name>A0A443SCE3_9ACAR</name>
<dbReference type="Proteomes" id="UP000288716">
    <property type="component" value="Unassembled WGS sequence"/>
</dbReference>
<dbReference type="OrthoDB" id="7771230at2759"/>
<evidence type="ECO:0000313" key="1">
    <source>
        <dbReference type="EMBL" id="RWS25095.1"/>
    </source>
</evidence>
<dbReference type="VEuPathDB" id="VectorBase:LDEU006945"/>
<feature type="non-terminal residue" evidence="1">
    <location>
        <position position="167"/>
    </location>
</feature>
<evidence type="ECO:0000313" key="2">
    <source>
        <dbReference type="Proteomes" id="UP000288716"/>
    </source>
</evidence>
<reference evidence="1 2" key="1">
    <citation type="journal article" date="2018" name="Gigascience">
        <title>Genomes of trombidid mites reveal novel predicted allergens and laterally-transferred genes associated with secondary metabolism.</title>
        <authorList>
            <person name="Dong X."/>
            <person name="Chaisiri K."/>
            <person name="Xia D."/>
            <person name="Armstrong S.D."/>
            <person name="Fang Y."/>
            <person name="Donnelly M.J."/>
            <person name="Kadowaki T."/>
            <person name="McGarry J.W."/>
            <person name="Darby A.C."/>
            <person name="Makepeace B.L."/>
        </authorList>
    </citation>
    <scope>NUCLEOTIDE SEQUENCE [LARGE SCALE GENOMIC DNA]</scope>
    <source>
        <strain evidence="1">UoL-UT</strain>
    </source>
</reference>
<organism evidence="1 2">
    <name type="scientific">Leptotrombidium deliense</name>
    <dbReference type="NCBI Taxonomy" id="299467"/>
    <lineage>
        <taxon>Eukaryota</taxon>
        <taxon>Metazoa</taxon>
        <taxon>Ecdysozoa</taxon>
        <taxon>Arthropoda</taxon>
        <taxon>Chelicerata</taxon>
        <taxon>Arachnida</taxon>
        <taxon>Acari</taxon>
        <taxon>Acariformes</taxon>
        <taxon>Trombidiformes</taxon>
        <taxon>Prostigmata</taxon>
        <taxon>Anystina</taxon>
        <taxon>Parasitengona</taxon>
        <taxon>Trombiculoidea</taxon>
        <taxon>Trombiculidae</taxon>
        <taxon>Leptotrombidium</taxon>
    </lineage>
</organism>
<gene>
    <name evidence="1" type="ORF">B4U80_13123</name>
</gene>
<comment type="caution">
    <text evidence="1">The sequence shown here is derived from an EMBL/GenBank/DDBJ whole genome shotgun (WGS) entry which is preliminary data.</text>
</comment>